<dbReference type="EMBL" id="QMDW01000022">
    <property type="protein sequence ID" value="RJX48307.1"/>
    <property type="molecule type" value="Genomic_DNA"/>
</dbReference>
<dbReference type="RefSeq" id="WP_120085723.1">
    <property type="nucleotide sequence ID" value="NZ_QMDW01000022.1"/>
</dbReference>
<dbReference type="Pfam" id="PF23430">
    <property type="entry name" value="DUF7117"/>
    <property type="match status" value="2"/>
</dbReference>
<evidence type="ECO:0000313" key="2">
    <source>
        <dbReference type="Proteomes" id="UP000281564"/>
    </source>
</evidence>
<gene>
    <name evidence="1" type="ORF">DP106_12335</name>
</gene>
<sequence length="272" mass="29489">MEIRGQRLCQACNTEWSYYETGSVACPHCGSLRSVGRDAERQLHTDTPAALPLATFRGRIAEESVAAYADELKSVLREYTRKRGFISGGELRPLDDRYLTARTLLHTVDILARGQTPTADAELYLVSLYETLADDAADTAVDTTIDDSADETTVSDSKADTTEPDIDDVELAAAQVPSDLRAAWGLAVADAVAAYCSDLRTWLDATPDESAATTLSQLRDHVNRLNALHGDVEPAVAADLVVSTRAVGRYLRTDDEAALTAARDRLTRLSQA</sequence>
<proteinExistence type="predicted"/>
<dbReference type="Proteomes" id="UP000281564">
    <property type="component" value="Unassembled WGS sequence"/>
</dbReference>
<dbReference type="AlphaFoldDB" id="A0A3A6QBT4"/>
<evidence type="ECO:0008006" key="3">
    <source>
        <dbReference type="Google" id="ProtNLM"/>
    </source>
</evidence>
<keyword evidence="2" id="KW-1185">Reference proteome</keyword>
<organism evidence="1 2">
    <name type="scientific">Halonotius pteroides</name>
    <dbReference type="NCBI Taxonomy" id="268735"/>
    <lineage>
        <taxon>Archaea</taxon>
        <taxon>Methanobacteriati</taxon>
        <taxon>Methanobacteriota</taxon>
        <taxon>Stenosarchaea group</taxon>
        <taxon>Halobacteria</taxon>
        <taxon>Halobacteriales</taxon>
        <taxon>Haloferacaceae</taxon>
        <taxon>Halonotius</taxon>
    </lineage>
</organism>
<dbReference type="InterPro" id="IPR055541">
    <property type="entry name" value="DUF7117"/>
</dbReference>
<dbReference type="OrthoDB" id="341613at2157"/>
<comment type="caution">
    <text evidence="1">The sequence shown here is derived from an EMBL/GenBank/DDBJ whole genome shotgun (WGS) entry which is preliminary data.</text>
</comment>
<accession>A0A3A6QBT4</accession>
<name>A0A3A6QBT4_9EURY</name>
<protein>
    <recommendedName>
        <fullName evidence="3">TFIIB-type zinc ribbon-containing protein</fullName>
    </recommendedName>
</protein>
<evidence type="ECO:0000313" key="1">
    <source>
        <dbReference type="EMBL" id="RJX48307.1"/>
    </source>
</evidence>
<reference evidence="1 2" key="1">
    <citation type="submission" date="2018-06" db="EMBL/GenBank/DDBJ databases">
        <title>Halonotius sp. F13-13 a new haloarchaeeon isolated from a solar saltern from Isla Cristina, Huelva, Spain.</title>
        <authorList>
            <person name="Duran-Viseras A."/>
            <person name="Sanchez-Porro C."/>
            <person name="Ventosa A."/>
        </authorList>
    </citation>
    <scope>NUCLEOTIDE SEQUENCE [LARGE SCALE GENOMIC DNA]</scope>
    <source>
        <strain evidence="1 2">CECT 7525</strain>
    </source>
</reference>